<sequence length="62" mass="7445">MATIRRVDNYKGFLLVHLFWCCLLGLYIEYPNMNRRSVLHYLLRSISNIRLQHDLLQDSAYS</sequence>
<keyword evidence="1" id="KW-0472">Membrane</keyword>
<dbReference type="Proteomes" id="UP000800041">
    <property type="component" value="Unassembled WGS sequence"/>
</dbReference>
<keyword evidence="1" id="KW-1133">Transmembrane helix</keyword>
<gene>
    <name evidence="2" type="ORF">K402DRAFT_147247</name>
</gene>
<name>A0A6G1GTG4_9PEZI</name>
<dbReference type="AlphaFoldDB" id="A0A6G1GTG4"/>
<feature type="transmembrane region" description="Helical" evidence="1">
    <location>
        <begin position="12"/>
        <end position="30"/>
    </location>
</feature>
<organism evidence="2 3">
    <name type="scientific">Aulographum hederae CBS 113979</name>
    <dbReference type="NCBI Taxonomy" id="1176131"/>
    <lineage>
        <taxon>Eukaryota</taxon>
        <taxon>Fungi</taxon>
        <taxon>Dikarya</taxon>
        <taxon>Ascomycota</taxon>
        <taxon>Pezizomycotina</taxon>
        <taxon>Dothideomycetes</taxon>
        <taxon>Pleosporomycetidae</taxon>
        <taxon>Aulographales</taxon>
        <taxon>Aulographaceae</taxon>
    </lineage>
</organism>
<evidence type="ECO:0000256" key="1">
    <source>
        <dbReference type="SAM" id="Phobius"/>
    </source>
</evidence>
<dbReference type="EMBL" id="ML977169">
    <property type="protein sequence ID" value="KAF1984256.1"/>
    <property type="molecule type" value="Genomic_DNA"/>
</dbReference>
<accession>A0A6G1GTG4</accession>
<keyword evidence="1" id="KW-0812">Transmembrane</keyword>
<reference evidence="2" key="1">
    <citation type="journal article" date="2020" name="Stud. Mycol.">
        <title>101 Dothideomycetes genomes: a test case for predicting lifestyles and emergence of pathogens.</title>
        <authorList>
            <person name="Haridas S."/>
            <person name="Albert R."/>
            <person name="Binder M."/>
            <person name="Bloem J."/>
            <person name="Labutti K."/>
            <person name="Salamov A."/>
            <person name="Andreopoulos B."/>
            <person name="Baker S."/>
            <person name="Barry K."/>
            <person name="Bills G."/>
            <person name="Bluhm B."/>
            <person name="Cannon C."/>
            <person name="Castanera R."/>
            <person name="Culley D."/>
            <person name="Daum C."/>
            <person name="Ezra D."/>
            <person name="Gonzalez J."/>
            <person name="Henrissat B."/>
            <person name="Kuo A."/>
            <person name="Liang C."/>
            <person name="Lipzen A."/>
            <person name="Lutzoni F."/>
            <person name="Magnuson J."/>
            <person name="Mondo S."/>
            <person name="Nolan M."/>
            <person name="Ohm R."/>
            <person name="Pangilinan J."/>
            <person name="Park H.-J."/>
            <person name="Ramirez L."/>
            <person name="Alfaro M."/>
            <person name="Sun H."/>
            <person name="Tritt A."/>
            <person name="Yoshinaga Y."/>
            <person name="Zwiers L.-H."/>
            <person name="Turgeon B."/>
            <person name="Goodwin S."/>
            <person name="Spatafora J."/>
            <person name="Crous P."/>
            <person name="Grigoriev I."/>
        </authorList>
    </citation>
    <scope>NUCLEOTIDE SEQUENCE</scope>
    <source>
        <strain evidence="2">CBS 113979</strain>
    </source>
</reference>
<proteinExistence type="predicted"/>
<evidence type="ECO:0000313" key="3">
    <source>
        <dbReference type="Proteomes" id="UP000800041"/>
    </source>
</evidence>
<evidence type="ECO:0000313" key="2">
    <source>
        <dbReference type="EMBL" id="KAF1984256.1"/>
    </source>
</evidence>
<keyword evidence="3" id="KW-1185">Reference proteome</keyword>
<protein>
    <submittedName>
        <fullName evidence="2">Uncharacterized protein</fullName>
    </submittedName>
</protein>